<evidence type="ECO:0000256" key="1">
    <source>
        <dbReference type="SAM" id="SignalP"/>
    </source>
</evidence>
<dbReference type="OrthoDB" id="2479977at2"/>
<keyword evidence="3" id="KW-1185">Reference proteome</keyword>
<evidence type="ECO:0000313" key="2">
    <source>
        <dbReference type="EMBL" id="EHH01643.1"/>
    </source>
</evidence>
<proteinExistence type="predicted"/>
<name>G5SM85_9BACT</name>
<dbReference type="EMBL" id="AFFY01000005">
    <property type="protein sequence ID" value="EHH01643.1"/>
    <property type="molecule type" value="Genomic_DNA"/>
</dbReference>
<reference evidence="2 3" key="1">
    <citation type="submission" date="2011-03" db="EMBL/GenBank/DDBJ databases">
        <authorList>
            <person name="Weinstock G."/>
            <person name="Sodergren E."/>
            <person name="Clifton S."/>
            <person name="Fulton L."/>
            <person name="Fulton B."/>
            <person name="Courtney L."/>
            <person name="Fronick C."/>
            <person name="Harrison M."/>
            <person name="Strong C."/>
            <person name="Farmer C."/>
            <person name="Delahaunty K."/>
            <person name="Markovic C."/>
            <person name="Hall O."/>
            <person name="Minx P."/>
            <person name="Tomlinson C."/>
            <person name="Mitreva M."/>
            <person name="Hou S."/>
            <person name="Chen J."/>
            <person name="Wollam A."/>
            <person name="Pepin K.H."/>
            <person name="Johnson M."/>
            <person name="Bhonagiri V."/>
            <person name="Zhang X."/>
            <person name="Suruliraj S."/>
            <person name="Warren W."/>
            <person name="Chinwalla A."/>
            <person name="Mardis E.R."/>
            <person name="Wilson R.K."/>
        </authorList>
    </citation>
    <scope>NUCLEOTIDE SEQUENCE [LARGE SCALE GENOMIC DNA]</scope>
    <source>
        <strain evidence="2 3">YIT 11840</strain>
    </source>
</reference>
<dbReference type="GO" id="GO:0005975">
    <property type="term" value="P:carbohydrate metabolic process"/>
    <property type="evidence" value="ECO:0007669"/>
    <property type="project" value="InterPro"/>
</dbReference>
<dbReference type="AlphaFoldDB" id="G5SM85"/>
<organism evidence="2 3">
    <name type="scientific">Paraprevotella clara YIT 11840</name>
    <dbReference type="NCBI Taxonomy" id="762968"/>
    <lineage>
        <taxon>Bacteria</taxon>
        <taxon>Pseudomonadati</taxon>
        <taxon>Bacteroidota</taxon>
        <taxon>Bacteroidia</taxon>
        <taxon>Bacteroidales</taxon>
        <taxon>Prevotellaceae</taxon>
        <taxon>Paraprevotella</taxon>
    </lineage>
</organism>
<dbReference type="PATRIC" id="fig|762968.3.peg.413"/>
<feature type="chain" id="PRO_5003484238" description="Six-hairpin glycosidase" evidence="1">
    <location>
        <begin position="27"/>
        <end position="708"/>
    </location>
</feature>
<dbReference type="RefSeq" id="WP_008617385.1">
    <property type="nucleotide sequence ID" value="NZ_JH376581.1"/>
</dbReference>
<evidence type="ECO:0000313" key="3">
    <source>
        <dbReference type="Proteomes" id="UP000003598"/>
    </source>
</evidence>
<keyword evidence="1" id="KW-0732">Signal</keyword>
<accession>G5SM85</accession>
<dbReference type="eggNOG" id="ENOG502ZC7A">
    <property type="taxonomic scope" value="Bacteria"/>
</dbReference>
<gene>
    <name evidence="2" type="ORF">HMPREF9441_00458</name>
</gene>
<evidence type="ECO:0008006" key="4">
    <source>
        <dbReference type="Google" id="ProtNLM"/>
    </source>
</evidence>
<feature type="signal peptide" evidence="1">
    <location>
        <begin position="1"/>
        <end position="26"/>
    </location>
</feature>
<dbReference type="GeneID" id="93556213"/>
<dbReference type="HOGENOM" id="CLU_014083_0_0_10"/>
<dbReference type="Proteomes" id="UP000003598">
    <property type="component" value="Unassembled WGS sequence"/>
</dbReference>
<protein>
    <recommendedName>
        <fullName evidence="4">Six-hairpin glycosidase</fullName>
    </recommendedName>
</protein>
<comment type="caution">
    <text evidence="2">The sequence shown here is derived from an EMBL/GenBank/DDBJ whole genome shotgun (WGS) entry which is preliminary data.</text>
</comment>
<dbReference type="SUPFAM" id="SSF48208">
    <property type="entry name" value="Six-hairpin glycosidases"/>
    <property type="match status" value="1"/>
</dbReference>
<dbReference type="InterPro" id="IPR008928">
    <property type="entry name" value="6-hairpin_glycosidase_sf"/>
</dbReference>
<sequence>MMNKYFYKPYMAVVLCVLSVNPSVQADEHGIHIKINTQTGAINQLILDHDPQNMNWILQTDGSQYPWITEKYGWGLGYLTLESENKKVKYEWKKPVSTSPTSYTPWDKKISSFEQTQVYRVGNIRIDVKRSLDHDRLTERYTFTNTGQTCTRISDIGIYTPFNDNYPDATTCIHSRTHAHIWDGESAAYVNALRMGGTAPHLGLVLTEGSIKSYDILERGIDKGNSHTRGVIALNLPDTLLQSGSSYSIQWSLFPHLGNEDFKNKLLQQGSVWMSCNKYMFEKGEKAEIELRSQYPLKDVKLLKNGKPIKIKQKGRVWKAEAIMEQPGEVRFEILYNNGRRTHADCLVHSSFDKLIEKRTEFIRTHQQMNDTNDMRYGAYMVYDNEANRIYKNDTPNCNPVDRDEGAERLGMGILLAKQYLLTHKPELKESLLKYVHFVRERLQTEDYTTYSSVDQKGRNRGYNYMWVAELYFQMYKVTGNKQYAIDGYQTLCSMFRQFGYGFYAINIPVCLGLQSLKKAGMTNEYEHLKDEFIKSGDVFVKNGMNYPKHEVNYEQSIVAPALQFLLQLYIETGIRKYFDEAQRQLPVLEAFNGCQPSYYLHDISIRHWDGYWFGKRELFGDTMPHYWSTITAEVFHLYAQCTGKAAYQQRAEEIVRNNLCLFFEDGKASCAYVYPHEVNGIKAQFYDEYANDQDWALVHYLLVNKGL</sequence>